<feature type="compositionally biased region" description="Acidic residues" evidence="2">
    <location>
        <begin position="180"/>
        <end position="197"/>
    </location>
</feature>
<feature type="region of interest" description="Disordered" evidence="2">
    <location>
        <begin position="159"/>
        <end position="274"/>
    </location>
</feature>
<evidence type="ECO:0000256" key="2">
    <source>
        <dbReference type="SAM" id="MobiDB-lite"/>
    </source>
</evidence>
<accession>A0A6G7XHW1</accession>
<gene>
    <name evidence="4" type="ORF">G7068_12750</name>
</gene>
<name>A0A6G7XHW1_9MICO</name>
<feature type="compositionally biased region" description="Low complexity" evidence="2">
    <location>
        <begin position="169"/>
        <end position="179"/>
    </location>
</feature>
<dbReference type="SUPFAM" id="SSF55961">
    <property type="entry name" value="Bet v1-like"/>
    <property type="match status" value="1"/>
</dbReference>
<organism evidence="4 5">
    <name type="scientific">Leucobacter viscericola</name>
    <dbReference type="NCBI Taxonomy" id="2714935"/>
    <lineage>
        <taxon>Bacteria</taxon>
        <taxon>Bacillati</taxon>
        <taxon>Actinomycetota</taxon>
        <taxon>Actinomycetes</taxon>
        <taxon>Micrococcales</taxon>
        <taxon>Microbacteriaceae</taxon>
        <taxon>Leucobacter</taxon>
    </lineage>
</organism>
<evidence type="ECO:0000259" key="3">
    <source>
        <dbReference type="Pfam" id="PF08327"/>
    </source>
</evidence>
<proteinExistence type="inferred from homology"/>
<protein>
    <recommendedName>
        <fullName evidence="3">Activator of Hsp90 ATPase homologue 1/2-like C-terminal domain-containing protein</fullName>
    </recommendedName>
</protein>
<feature type="compositionally biased region" description="Acidic residues" evidence="2">
    <location>
        <begin position="206"/>
        <end position="221"/>
    </location>
</feature>
<dbReference type="InterPro" id="IPR013538">
    <property type="entry name" value="ASHA1/2-like_C"/>
</dbReference>
<dbReference type="Proteomes" id="UP000502677">
    <property type="component" value="Chromosome"/>
</dbReference>
<evidence type="ECO:0000313" key="4">
    <source>
        <dbReference type="EMBL" id="QIK63967.1"/>
    </source>
</evidence>
<dbReference type="AlphaFoldDB" id="A0A6G7XHW1"/>
<evidence type="ECO:0000313" key="5">
    <source>
        <dbReference type="Proteomes" id="UP000502677"/>
    </source>
</evidence>
<feature type="compositionally biased region" description="Acidic residues" evidence="2">
    <location>
        <begin position="237"/>
        <end position="264"/>
    </location>
</feature>
<keyword evidence="5" id="KW-1185">Reference proteome</keyword>
<comment type="similarity">
    <text evidence="1">Belongs to the AHA1 family.</text>
</comment>
<feature type="domain" description="Activator of Hsp90 ATPase homologue 1/2-like C-terminal" evidence="3">
    <location>
        <begin position="15"/>
        <end position="141"/>
    </location>
</feature>
<dbReference type="KEGG" id="lvi:G7068_12750"/>
<dbReference type="Pfam" id="PF08327">
    <property type="entry name" value="AHSA1"/>
    <property type="match status" value="1"/>
</dbReference>
<dbReference type="InterPro" id="IPR023393">
    <property type="entry name" value="START-like_dom_sf"/>
</dbReference>
<reference evidence="4 5" key="1">
    <citation type="submission" date="2020-03" db="EMBL/GenBank/DDBJ databases">
        <title>Leucobacter sp. nov., isolated from beetles.</title>
        <authorList>
            <person name="Hyun D.-W."/>
            <person name="Bae J.-W."/>
        </authorList>
    </citation>
    <scope>NUCLEOTIDE SEQUENCE [LARGE SCALE GENOMIC DNA]</scope>
    <source>
        <strain evidence="4 5">HDW9C</strain>
    </source>
</reference>
<sequence length="274" mass="28767">MIPLGPVVARSKARAARAAVWQYLIDDERRKVWWPELRLDPRVGGAVSERWAETSGDSEVSRDASGEVDVLVEGHAIGFRWSEAGDEHSTAVLVTLRSTGPNTGITVTETGFDALSSPAESAAASQEGWHVLLGDLVEAVEAAVASGAFAEETEAVTEAAVAEPDEAPQPDAEPAAVAEQDTEAAELADAEQAEAEQTDTAQADAAPEESDEPAQDAEQSVEDQAPVEDAQPVEAVVEPDEIGADEDGGAEANTNDDDPEEPNFDDLIRGPQSS</sequence>
<evidence type="ECO:0000256" key="1">
    <source>
        <dbReference type="ARBA" id="ARBA00006817"/>
    </source>
</evidence>
<dbReference type="RefSeq" id="WP_166292307.1">
    <property type="nucleotide sequence ID" value="NZ_CP049863.1"/>
</dbReference>
<dbReference type="EMBL" id="CP049863">
    <property type="protein sequence ID" value="QIK63967.1"/>
    <property type="molecule type" value="Genomic_DNA"/>
</dbReference>
<dbReference type="Gene3D" id="3.30.530.20">
    <property type="match status" value="1"/>
</dbReference>